<proteinExistence type="predicted"/>
<protein>
    <submittedName>
        <fullName evidence="1">Uncharacterized protein</fullName>
    </submittedName>
</protein>
<gene>
    <name evidence="1" type="ORF">PEP31012_04637</name>
</gene>
<name>A0A5E4YMJ1_9BURK</name>
<reference evidence="1 2" key="1">
    <citation type="submission" date="2019-08" db="EMBL/GenBank/DDBJ databases">
        <authorList>
            <person name="Peeters C."/>
        </authorList>
    </citation>
    <scope>NUCLEOTIDE SEQUENCE [LARGE SCALE GENOMIC DNA]</scope>
    <source>
        <strain evidence="1 2">LMG 31012</strain>
    </source>
</reference>
<keyword evidence="2" id="KW-1185">Reference proteome</keyword>
<organism evidence="1 2">
    <name type="scientific">Pandoraea eparura</name>
    <dbReference type="NCBI Taxonomy" id="2508291"/>
    <lineage>
        <taxon>Bacteria</taxon>
        <taxon>Pseudomonadati</taxon>
        <taxon>Pseudomonadota</taxon>
        <taxon>Betaproteobacteria</taxon>
        <taxon>Burkholderiales</taxon>
        <taxon>Burkholderiaceae</taxon>
        <taxon>Pandoraea</taxon>
    </lineage>
</organism>
<evidence type="ECO:0000313" key="2">
    <source>
        <dbReference type="Proteomes" id="UP000400981"/>
    </source>
</evidence>
<sequence>MRHAVELYLKDTALQLVSLAAHRKATVTFDLDGSHDIGKIWQHIVSHSQAIDRRYAPLLTELHPYIDDLEKIDATGQVFRYPFSNLNKKHLEDVAVINVIVLKQRFGELIELLKQLNYLNSDLGDEYRLGTFTNVLSRKDLFEIAKMLPPRAQWSHSVFSEAKDSIREKYVLSMKQFCVALDKIQGHYEMADIIGAPLELPNLPRSELFVFFDCWVNRQKKNSTREKFPDEDVLGSDGFIEVMKRDFLEEDEDWRKLKGQISPDTLAQIRAVYGIGYEKAGCELHPHFFDSLQKELNYFFRDDSKKYRARVLHYLRKSRLIECVVRGLKYMGQSALSLEVEGRYLTANTTQAAARNYGLR</sequence>
<evidence type="ECO:0000313" key="1">
    <source>
        <dbReference type="EMBL" id="VVE49717.1"/>
    </source>
</evidence>
<dbReference type="AlphaFoldDB" id="A0A5E4YMJ1"/>
<dbReference type="Proteomes" id="UP000400981">
    <property type="component" value="Unassembled WGS sequence"/>
</dbReference>
<dbReference type="EMBL" id="CABPSH010000023">
    <property type="protein sequence ID" value="VVE49717.1"/>
    <property type="molecule type" value="Genomic_DNA"/>
</dbReference>
<accession>A0A5E4YMJ1</accession>